<keyword evidence="2" id="KW-0645">Protease</keyword>
<dbReference type="GO" id="GO:0004180">
    <property type="term" value="F:carboxypeptidase activity"/>
    <property type="evidence" value="ECO:0007669"/>
    <property type="project" value="UniProtKB-KW"/>
</dbReference>
<name>A0A428KFK2_9BACT</name>
<dbReference type="SUPFAM" id="SSF49464">
    <property type="entry name" value="Carboxypeptidase regulatory domain-like"/>
    <property type="match status" value="1"/>
</dbReference>
<evidence type="ECO:0000313" key="3">
    <source>
        <dbReference type="Proteomes" id="UP000273500"/>
    </source>
</evidence>
<dbReference type="OrthoDB" id="848221at2"/>
<evidence type="ECO:0000256" key="1">
    <source>
        <dbReference type="SAM" id="SignalP"/>
    </source>
</evidence>
<gene>
    <name evidence="2" type="ORF">EI291_19315</name>
</gene>
<dbReference type="InterPro" id="IPR008969">
    <property type="entry name" value="CarboxyPept-like_regulatory"/>
</dbReference>
<dbReference type="Pfam" id="PF13715">
    <property type="entry name" value="CarbopepD_reg_2"/>
    <property type="match status" value="1"/>
</dbReference>
<keyword evidence="2" id="KW-0121">Carboxypeptidase</keyword>
<protein>
    <submittedName>
        <fullName evidence="2">Carboxypeptidase-like regulatory domain-containing protein</fullName>
    </submittedName>
</protein>
<reference evidence="2 3" key="1">
    <citation type="submission" date="2018-12" db="EMBL/GenBank/DDBJ databases">
        <authorList>
            <person name="Feng G."/>
            <person name="Zhu H."/>
        </authorList>
    </citation>
    <scope>NUCLEOTIDE SEQUENCE [LARGE SCALE GENOMIC DNA]</scope>
    <source>
        <strain evidence="2 3">KCTC 12533</strain>
    </source>
</reference>
<dbReference type="Proteomes" id="UP000273500">
    <property type="component" value="Unassembled WGS sequence"/>
</dbReference>
<sequence>MEFVLVRRLLLCWVLCIISSPLFAQAFTVEGQVRNARTNQPVPFATLGIIGRTIGTVADEEGRYILRFPAAPTDSLVITSVGFFRAAVSPQALLNGQREFALVPLEQALPDVVVQRRQVKAGQLGRTQPTGDVLWTTGSSGKETVDDEWGWELGTVLTPKRPAYLDVLHVYLATNTYEHLRFRLNLYALENGRPGRALLAQDIQLTTTDRQRGWVQLDVSSYDIRLEAQPVVATIQWLQSEKTEPWDKYFSIPVRRDKKQLMVERENSQAVWTIQAMQPSLYFTVLEEVEKK</sequence>
<keyword evidence="1" id="KW-0732">Signal</keyword>
<comment type="caution">
    <text evidence="2">The sequence shown here is derived from an EMBL/GenBank/DDBJ whole genome shotgun (WGS) entry which is preliminary data.</text>
</comment>
<accession>A0A428KFK2</accession>
<evidence type="ECO:0000313" key="2">
    <source>
        <dbReference type="EMBL" id="RSK45262.1"/>
    </source>
</evidence>
<organism evidence="2 3">
    <name type="scientific">Hymenobacter rigui</name>
    <dbReference type="NCBI Taxonomy" id="334424"/>
    <lineage>
        <taxon>Bacteria</taxon>
        <taxon>Pseudomonadati</taxon>
        <taxon>Bacteroidota</taxon>
        <taxon>Cytophagia</taxon>
        <taxon>Cytophagales</taxon>
        <taxon>Hymenobacteraceae</taxon>
        <taxon>Hymenobacter</taxon>
    </lineage>
</organism>
<feature type="signal peptide" evidence="1">
    <location>
        <begin position="1"/>
        <end position="26"/>
    </location>
</feature>
<dbReference type="EMBL" id="RWIT01000015">
    <property type="protein sequence ID" value="RSK45262.1"/>
    <property type="molecule type" value="Genomic_DNA"/>
</dbReference>
<proteinExistence type="predicted"/>
<dbReference type="AlphaFoldDB" id="A0A428KFK2"/>
<feature type="chain" id="PRO_5019296834" evidence="1">
    <location>
        <begin position="27"/>
        <end position="292"/>
    </location>
</feature>
<keyword evidence="3" id="KW-1185">Reference proteome</keyword>
<keyword evidence="2" id="KW-0378">Hydrolase</keyword>